<proteinExistence type="predicted"/>
<dbReference type="AlphaFoldDB" id="A0A8H3W060"/>
<dbReference type="EMBL" id="WOWK01000181">
    <property type="protein sequence ID" value="KAF0315887.1"/>
    <property type="molecule type" value="Genomic_DNA"/>
</dbReference>
<dbReference type="OrthoDB" id="10594803at2759"/>
<evidence type="ECO:0000313" key="2">
    <source>
        <dbReference type="Proteomes" id="UP000434172"/>
    </source>
</evidence>
<organism evidence="1 2">
    <name type="scientific">Colletotrichum asianum</name>
    <dbReference type="NCBI Taxonomy" id="702518"/>
    <lineage>
        <taxon>Eukaryota</taxon>
        <taxon>Fungi</taxon>
        <taxon>Dikarya</taxon>
        <taxon>Ascomycota</taxon>
        <taxon>Pezizomycotina</taxon>
        <taxon>Sordariomycetes</taxon>
        <taxon>Hypocreomycetidae</taxon>
        <taxon>Glomerellales</taxon>
        <taxon>Glomerellaceae</taxon>
        <taxon>Colletotrichum</taxon>
        <taxon>Colletotrichum gloeosporioides species complex</taxon>
    </lineage>
</organism>
<gene>
    <name evidence="1" type="ORF">GQ607_016865</name>
</gene>
<keyword evidence="2" id="KW-1185">Reference proteome</keyword>
<evidence type="ECO:0000313" key="1">
    <source>
        <dbReference type="EMBL" id="KAF0315887.1"/>
    </source>
</evidence>
<sequence>MLYSYYRSIGKRCKLLLGSKVCSKYTHLGQSYNVAIDTIFNRLLDKAARLEDAEVAKEEVLRKKAAALYAAQAKLDKSIAQLDRLRKQKKIVFQKG</sequence>
<comment type="caution">
    <text evidence="1">The sequence shown here is derived from an EMBL/GenBank/DDBJ whole genome shotgun (WGS) entry which is preliminary data.</text>
</comment>
<dbReference type="Proteomes" id="UP000434172">
    <property type="component" value="Unassembled WGS sequence"/>
</dbReference>
<protein>
    <submittedName>
        <fullName evidence="1">Uncharacterized protein</fullName>
    </submittedName>
</protein>
<name>A0A8H3W060_9PEZI</name>
<reference evidence="1 2" key="1">
    <citation type="submission" date="2019-12" db="EMBL/GenBank/DDBJ databases">
        <title>A genome sequence resource for the geographically widespread anthracnose pathogen Colletotrichum asianum.</title>
        <authorList>
            <person name="Meng Y."/>
        </authorList>
    </citation>
    <scope>NUCLEOTIDE SEQUENCE [LARGE SCALE GENOMIC DNA]</scope>
    <source>
        <strain evidence="1 2">ICMP 18580</strain>
    </source>
</reference>
<accession>A0A8H3W060</accession>